<dbReference type="EMBL" id="JBHSKT010000003">
    <property type="protein sequence ID" value="MFC5270230.1"/>
    <property type="molecule type" value="Genomic_DNA"/>
</dbReference>
<comment type="caution">
    <text evidence="1">The sequence shown here is derived from an EMBL/GenBank/DDBJ whole genome shotgun (WGS) entry which is preliminary data.</text>
</comment>
<protein>
    <recommendedName>
        <fullName evidence="3">STAS/SEC14 domain-containing protein</fullName>
    </recommendedName>
</protein>
<dbReference type="Proteomes" id="UP001596161">
    <property type="component" value="Unassembled WGS sequence"/>
</dbReference>
<name>A0ABW0EBR1_9BACT</name>
<reference evidence="2" key="1">
    <citation type="journal article" date="2019" name="Int. J. Syst. Evol. Microbiol.">
        <title>The Global Catalogue of Microorganisms (GCM) 10K type strain sequencing project: providing services to taxonomists for standard genome sequencing and annotation.</title>
        <authorList>
            <consortium name="The Broad Institute Genomics Platform"/>
            <consortium name="The Broad Institute Genome Sequencing Center for Infectious Disease"/>
            <person name="Wu L."/>
            <person name="Ma J."/>
        </authorList>
    </citation>
    <scope>NUCLEOTIDE SEQUENCE [LARGE SCALE GENOMIC DNA]</scope>
    <source>
        <strain evidence="2">KACC 12602</strain>
    </source>
</reference>
<evidence type="ECO:0000313" key="2">
    <source>
        <dbReference type="Proteomes" id="UP001596161"/>
    </source>
</evidence>
<evidence type="ECO:0000313" key="1">
    <source>
        <dbReference type="EMBL" id="MFC5270230.1"/>
    </source>
</evidence>
<gene>
    <name evidence="1" type="ORF">ACFPIB_06390</name>
</gene>
<proteinExistence type="predicted"/>
<sequence>MILHADRYFEHYYEVKSDLVCINWPTIETIYLPEILHSVSILVENVVNYNIRNLLIDASKAELHASQEEANEVVFLLTNGLAKSRLEKLARVESKNVNREMMLRQMALEMNQRYNYQTRFFQDVDSARKWMETDNAFDREF</sequence>
<keyword evidence="2" id="KW-1185">Reference proteome</keyword>
<evidence type="ECO:0008006" key="3">
    <source>
        <dbReference type="Google" id="ProtNLM"/>
    </source>
</evidence>
<dbReference type="RefSeq" id="WP_378016601.1">
    <property type="nucleotide sequence ID" value="NZ_JBHSKT010000003.1"/>
</dbReference>
<accession>A0ABW0EBR1</accession>
<organism evidence="1 2">
    <name type="scientific">Adhaeribacter terreus</name>
    <dbReference type="NCBI Taxonomy" id="529703"/>
    <lineage>
        <taxon>Bacteria</taxon>
        <taxon>Pseudomonadati</taxon>
        <taxon>Bacteroidota</taxon>
        <taxon>Cytophagia</taxon>
        <taxon>Cytophagales</taxon>
        <taxon>Hymenobacteraceae</taxon>
        <taxon>Adhaeribacter</taxon>
    </lineage>
</organism>